<protein>
    <submittedName>
        <fullName evidence="2">UPF0175 family protein</fullName>
    </submittedName>
</protein>
<dbReference type="InterPro" id="IPR052264">
    <property type="entry name" value="UPF0175_domain"/>
</dbReference>
<proteinExistence type="inferred from homology"/>
<comment type="similarity">
    <text evidence="1">Belongs to the UPF0175 family.</text>
</comment>
<dbReference type="PANTHER" id="PTHR37525:SF1">
    <property type="entry name" value="UPF0175 PROTEIN SSL1255"/>
    <property type="match status" value="1"/>
</dbReference>
<dbReference type="Pfam" id="PF03683">
    <property type="entry name" value="UPF0175"/>
    <property type="match status" value="1"/>
</dbReference>
<comment type="caution">
    <text evidence="2">The sequence shown here is derived from an EMBL/GenBank/DDBJ whole genome shotgun (WGS) entry which is preliminary data.</text>
</comment>
<accession>A0A7C0X2L6</accession>
<dbReference type="Proteomes" id="UP000885863">
    <property type="component" value="Unassembled WGS sequence"/>
</dbReference>
<organism evidence="2">
    <name type="scientific">Candidatus Syntropharchaeum butanivorans</name>
    <dbReference type="NCBI Taxonomy" id="1839936"/>
    <lineage>
        <taxon>Archaea</taxon>
        <taxon>Methanobacteriati</taxon>
        <taxon>Methanobacteriota</taxon>
        <taxon>Stenosarchaea group</taxon>
        <taxon>Methanomicrobia</taxon>
        <taxon>Methanosarcinales</taxon>
        <taxon>ANME-2 cluster</taxon>
        <taxon>Candidatus Syntropharchaeum</taxon>
    </lineage>
</organism>
<dbReference type="AlphaFoldDB" id="A0A7C0X2L6"/>
<evidence type="ECO:0000256" key="1">
    <source>
        <dbReference type="ARBA" id="ARBA00005651"/>
    </source>
</evidence>
<evidence type="ECO:0000313" key="2">
    <source>
        <dbReference type="EMBL" id="HDM36113.1"/>
    </source>
</evidence>
<gene>
    <name evidence="2" type="ORF">ENG09_02505</name>
</gene>
<name>A0A7C0X2L6_9EURY</name>
<dbReference type="EMBL" id="DQZR01000103">
    <property type="protein sequence ID" value="HDM36113.1"/>
    <property type="molecule type" value="Genomic_DNA"/>
</dbReference>
<reference evidence="2" key="1">
    <citation type="journal article" date="2020" name="mSystems">
        <title>Genome- and Community-Level Interaction Insights into Carbon Utilization and Element Cycling Functions of Hydrothermarchaeota in Hydrothermal Sediment.</title>
        <authorList>
            <person name="Zhou Z."/>
            <person name="Liu Y."/>
            <person name="Xu W."/>
            <person name="Pan J."/>
            <person name="Luo Z.H."/>
            <person name="Li M."/>
        </authorList>
    </citation>
    <scope>NUCLEOTIDE SEQUENCE [LARGE SCALE GENOMIC DNA]</scope>
    <source>
        <strain evidence="2">HyVt-185</strain>
    </source>
</reference>
<dbReference type="PANTHER" id="PTHR37525">
    <property type="entry name" value="UPF0175 PROTEIN SSL1255"/>
    <property type="match status" value="1"/>
</dbReference>
<dbReference type="InterPro" id="IPR005368">
    <property type="entry name" value="UPF0175"/>
</dbReference>
<sequence length="87" mass="10144">MKHELLEVRVPKELLLGINKNKFIDDMKLFTSIKLYERNVLSLGKAAALAERDVGEFMEMLSDYGVDVIKYPKEELNEEIKFLRAVR</sequence>